<dbReference type="InterPro" id="IPR036322">
    <property type="entry name" value="WD40_repeat_dom_sf"/>
</dbReference>
<dbReference type="PROSITE" id="PS50082">
    <property type="entry name" value="WD_REPEATS_2"/>
    <property type="match status" value="1"/>
</dbReference>
<sequence length="118" mass="13472">MDPQVVTGSHDTTIKFWDLVAGIILFSISISYFYNIKKFNLPKGEFLHNMLSQQRTIINSMAVNEDGVLATAGMLNLYVVNSWKSQLHFFEGDNGSLWFWDWKSGHNFQQAQTIVQPG</sequence>
<evidence type="ECO:0000256" key="2">
    <source>
        <dbReference type="ARBA" id="ARBA00022737"/>
    </source>
</evidence>
<dbReference type="EMBL" id="AMZH03003712">
    <property type="protein sequence ID" value="RRT71421.1"/>
    <property type="molecule type" value="Genomic_DNA"/>
</dbReference>
<dbReference type="PANTHER" id="PTHR19923:SF0">
    <property type="entry name" value="PLEIOTROPIC REGULATOR 1"/>
    <property type="match status" value="1"/>
</dbReference>
<dbReference type="SUPFAM" id="SSF50978">
    <property type="entry name" value="WD40 repeat-like"/>
    <property type="match status" value="1"/>
</dbReference>
<reference evidence="4 5" key="1">
    <citation type="journal article" date="2014" name="Agronomy (Basel)">
        <title>A Draft Genome Sequence for Ensete ventricosum, the Drought-Tolerant Tree Against Hunger.</title>
        <authorList>
            <person name="Harrison J."/>
            <person name="Moore K.A."/>
            <person name="Paszkiewicz K."/>
            <person name="Jones T."/>
            <person name="Grant M."/>
            <person name="Ambacheew D."/>
            <person name="Muzemil S."/>
            <person name="Studholme D.J."/>
        </authorList>
    </citation>
    <scope>NUCLEOTIDE SEQUENCE [LARGE SCALE GENOMIC DNA]</scope>
</reference>
<accession>A0A444DFP1</accession>
<dbReference type="Proteomes" id="UP000287651">
    <property type="component" value="Unassembled WGS sequence"/>
</dbReference>
<evidence type="ECO:0000256" key="3">
    <source>
        <dbReference type="ARBA" id="ARBA00025726"/>
    </source>
</evidence>
<dbReference type="InterPro" id="IPR015943">
    <property type="entry name" value="WD40/YVTN_repeat-like_dom_sf"/>
</dbReference>
<dbReference type="GO" id="GO:0000398">
    <property type="term" value="P:mRNA splicing, via spliceosome"/>
    <property type="evidence" value="ECO:0007669"/>
    <property type="project" value="InterPro"/>
</dbReference>
<evidence type="ECO:0000313" key="4">
    <source>
        <dbReference type="EMBL" id="RRT71421.1"/>
    </source>
</evidence>
<proteinExistence type="inferred from homology"/>
<dbReference type="GO" id="GO:0071013">
    <property type="term" value="C:catalytic step 2 spliceosome"/>
    <property type="evidence" value="ECO:0007669"/>
    <property type="project" value="TreeGrafter"/>
</dbReference>
<comment type="caution">
    <text evidence="4">The sequence shown here is derived from an EMBL/GenBank/DDBJ whole genome shotgun (WGS) entry which is preliminary data.</text>
</comment>
<evidence type="ECO:0000313" key="5">
    <source>
        <dbReference type="Proteomes" id="UP000287651"/>
    </source>
</evidence>
<dbReference type="GO" id="GO:0000974">
    <property type="term" value="C:Prp19 complex"/>
    <property type="evidence" value="ECO:0007669"/>
    <property type="project" value="TreeGrafter"/>
</dbReference>
<dbReference type="InterPro" id="IPR001680">
    <property type="entry name" value="WD40_rpt"/>
</dbReference>
<dbReference type="AlphaFoldDB" id="A0A444DFP1"/>
<dbReference type="PANTHER" id="PTHR19923">
    <property type="entry name" value="WD40 REPEAT PROTEINPRL1/PRL2-RELATED"/>
    <property type="match status" value="1"/>
</dbReference>
<protein>
    <submittedName>
        <fullName evidence="4">Uncharacterized protein</fullName>
    </submittedName>
</protein>
<gene>
    <name evidence="4" type="ORF">B296_00004385</name>
</gene>
<organism evidence="4 5">
    <name type="scientific">Ensete ventricosum</name>
    <name type="common">Abyssinian banana</name>
    <name type="synonym">Musa ensete</name>
    <dbReference type="NCBI Taxonomy" id="4639"/>
    <lineage>
        <taxon>Eukaryota</taxon>
        <taxon>Viridiplantae</taxon>
        <taxon>Streptophyta</taxon>
        <taxon>Embryophyta</taxon>
        <taxon>Tracheophyta</taxon>
        <taxon>Spermatophyta</taxon>
        <taxon>Magnoliopsida</taxon>
        <taxon>Liliopsida</taxon>
        <taxon>Zingiberales</taxon>
        <taxon>Musaceae</taxon>
        <taxon>Ensete</taxon>
    </lineage>
</organism>
<dbReference type="GO" id="GO:0071011">
    <property type="term" value="C:precatalytic spliceosome"/>
    <property type="evidence" value="ECO:0007669"/>
    <property type="project" value="TreeGrafter"/>
</dbReference>
<evidence type="ECO:0000256" key="1">
    <source>
        <dbReference type="ARBA" id="ARBA00022574"/>
    </source>
</evidence>
<keyword evidence="1" id="KW-0853">WD repeat</keyword>
<dbReference type="InterPro" id="IPR045241">
    <property type="entry name" value="Prp46/PLRG1-like"/>
</dbReference>
<dbReference type="PROSITE" id="PS00678">
    <property type="entry name" value="WD_REPEATS_1"/>
    <property type="match status" value="1"/>
</dbReference>
<comment type="similarity">
    <text evidence="3">Belongs to the WD repeat PRL1/PRL2 family.</text>
</comment>
<name>A0A444DFP1_ENSVE</name>
<dbReference type="Gene3D" id="2.130.10.10">
    <property type="entry name" value="YVTN repeat-like/Quinoprotein amine dehydrogenase"/>
    <property type="match status" value="1"/>
</dbReference>
<dbReference type="InterPro" id="IPR019775">
    <property type="entry name" value="WD40_repeat_CS"/>
</dbReference>
<keyword evidence="2" id="KW-0677">Repeat</keyword>